<evidence type="ECO:0000256" key="1">
    <source>
        <dbReference type="SAM" id="MobiDB-lite"/>
    </source>
</evidence>
<sequence length="104" mass="11761">MQMFRISLHLNLLFRCLSILQATTIISGTGKPRREGSNKSRSPNPILRQRNLKPPQTFEKHPSIMHKFANLPKRSTFGLVRRQTSGSPFISNSVGAEDHAYISD</sequence>
<dbReference type="AlphaFoldDB" id="A0A194XIM2"/>
<feature type="region of interest" description="Disordered" evidence="1">
    <location>
        <begin position="27"/>
        <end position="61"/>
    </location>
</feature>
<feature type="chain" id="PRO_5008268292" description="Secreted protein" evidence="2">
    <location>
        <begin position="23"/>
        <end position="104"/>
    </location>
</feature>
<dbReference type="InParanoid" id="A0A194XIM2"/>
<evidence type="ECO:0008006" key="5">
    <source>
        <dbReference type="Google" id="ProtNLM"/>
    </source>
</evidence>
<gene>
    <name evidence="3" type="ORF">LY89DRAFT_682790</name>
</gene>
<dbReference type="Proteomes" id="UP000070700">
    <property type="component" value="Unassembled WGS sequence"/>
</dbReference>
<name>A0A194XIM2_MOLSC</name>
<keyword evidence="2" id="KW-0732">Signal</keyword>
<proteinExistence type="predicted"/>
<evidence type="ECO:0000313" key="4">
    <source>
        <dbReference type="Proteomes" id="UP000070700"/>
    </source>
</evidence>
<feature type="non-terminal residue" evidence="3">
    <location>
        <position position="104"/>
    </location>
</feature>
<keyword evidence="4" id="KW-1185">Reference proteome</keyword>
<feature type="signal peptide" evidence="2">
    <location>
        <begin position="1"/>
        <end position="22"/>
    </location>
</feature>
<protein>
    <recommendedName>
        <fullName evidence="5">Secreted protein</fullName>
    </recommendedName>
</protein>
<dbReference type="RefSeq" id="XP_018074324.1">
    <property type="nucleotide sequence ID" value="XM_018214571.1"/>
</dbReference>
<accession>A0A194XIM2</accession>
<evidence type="ECO:0000256" key="2">
    <source>
        <dbReference type="SAM" id="SignalP"/>
    </source>
</evidence>
<reference evidence="3 4" key="1">
    <citation type="submission" date="2015-10" db="EMBL/GenBank/DDBJ databases">
        <title>Full genome of DAOMC 229536 Phialocephala scopiformis, a fungal endophyte of spruce producing the potent anti-insectan compound rugulosin.</title>
        <authorList>
            <consortium name="DOE Joint Genome Institute"/>
            <person name="Walker A.K."/>
            <person name="Frasz S.L."/>
            <person name="Seifert K.A."/>
            <person name="Miller J.D."/>
            <person name="Mondo S.J."/>
            <person name="Labutti K."/>
            <person name="Lipzen A."/>
            <person name="Dockter R."/>
            <person name="Kennedy M."/>
            <person name="Grigoriev I.V."/>
            <person name="Spatafora J.W."/>
        </authorList>
    </citation>
    <scope>NUCLEOTIDE SEQUENCE [LARGE SCALE GENOMIC DNA]</scope>
    <source>
        <strain evidence="3 4">CBS 120377</strain>
    </source>
</reference>
<dbReference type="EMBL" id="KQ947410">
    <property type="protein sequence ID" value="KUJ19969.1"/>
    <property type="molecule type" value="Genomic_DNA"/>
</dbReference>
<dbReference type="KEGG" id="psco:LY89DRAFT_682790"/>
<dbReference type="GeneID" id="28824297"/>
<organism evidence="3 4">
    <name type="scientific">Mollisia scopiformis</name>
    <name type="common">Conifer needle endophyte fungus</name>
    <name type="synonym">Phialocephala scopiformis</name>
    <dbReference type="NCBI Taxonomy" id="149040"/>
    <lineage>
        <taxon>Eukaryota</taxon>
        <taxon>Fungi</taxon>
        <taxon>Dikarya</taxon>
        <taxon>Ascomycota</taxon>
        <taxon>Pezizomycotina</taxon>
        <taxon>Leotiomycetes</taxon>
        <taxon>Helotiales</taxon>
        <taxon>Mollisiaceae</taxon>
        <taxon>Mollisia</taxon>
    </lineage>
</organism>
<evidence type="ECO:0000313" key="3">
    <source>
        <dbReference type="EMBL" id="KUJ19969.1"/>
    </source>
</evidence>